<dbReference type="AlphaFoldDB" id="A0A4Z1HHD1"/>
<gene>
    <name evidence="1" type="ORF">BOTNAR_0482g00080</name>
</gene>
<organism evidence="1 2">
    <name type="scientific">Botryotinia narcissicola</name>
    <dbReference type="NCBI Taxonomy" id="278944"/>
    <lineage>
        <taxon>Eukaryota</taxon>
        <taxon>Fungi</taxon>
        <taxon>Dikarya</taxon>
        <taxon>Ascomycota</taxon>
        <taxon>Pezizomycotina</taxon>
        <taxon>Leotiomycetes</taxon>
        <taxon>Helotiales</taxon>
        <taxon>Sclerotiniaceae</taxon>
        <taxon>Botryotinia</taxon>
    </lineage>
</organism>
<accession>A0A4Z1HHD1</accession>
<evidence type="ECO:0000313" key="2">
    <source>
        <dbReference type="Proteomes" id="UP000297452"/>
    </source>
</evidence>
<dbReference type="EMBL" id="PQXJ01000482">
    <property type="protein sequence ID" value="TGO48304.1"/>
    <property type="molecule type" value="Genomic_DNA"/>
</dbReference>
<dbReference type="OrthoDB" id="10373868at2759"/>
<comment type="caution">
    <text evidence="1">The sequence shown here is derived from an EMBL/GenBank/DDBJ whole genome shotgun (WGS) entry which is preliminary data.</text>
</comment>
<sequence>MPNETYDGAALKLRFFSMIDAQSVGLNQNFMKYWGTSDMGVIVVDGWHMESGSIPLLAATTNIITSRNFPYPHNKQNKATRKPDVESPDFLEQLFARLRLWWSGLVAV</sequence>
<evidence type="ECO:0000313" key="1">
    <source>
        <dbReference type="EMBL" id="TGO48304.1"/>
    </source>
</evidence>
<proteinExistence type="predicted"/>
<keyword evidence="2" id="KW-1185">Reference proteome</keyword>
<name>A0A4Z1HHD1_9HELO</name>
<protein>
    <submittedName>
        <fullName evidence="1">Uncharacterized protein</fullName>
    </submittedName>
</protein>
<reference evidence="1 2" key="1">
    <citation type="submission" date="2017-12" db="EMBL/GenBank/DDBJ databases">
        <title>Comparative genomics of Botrytis spp.</title>
        <authorList>
            <person name="Valero-Jimenez C.A."/>
            <person name="Tapia P."/>
            <person name="Veloso J."/>
            <person name="Silva-Moreno E."/>
            <person name="Staats M."/>
            <person name="Valdes J.H."/>
            <person name="Van Kan J.A.L."/>
        </authorList>
    </citation>
    <scope>NUCLEOTIDE SEQUENCE [LARGE SCALE GENOMIC DNA]</scope>
    <source>
        <strain evidence="1 2">MUCL2120</strain>
    </source>
</reference>
<dbReference type="Proteomes" id="UP000297452">
    <property type="component" value="Unassembled WGS sequence"/>
</dbReference>